<sequence length="149" mass="17457">MALDCKCDALDLAETRGQQNQELHLAQEYIRGKILENKPTERFREYAIKWREQAARVKSPMDNHELITIFLEAQEPDYFQNMMSVMGRPFAEAIKIGEMVENGLKAGNIVRVPASRIPRPQQQNFRAPYNARPRQDYGREQRLWKNSLH</sequence>
<reference evidence="3" key="2">
    <citation type="submission" date="2025-08" db="UniProtKB">
        <authorList>
            <consortium name="RefSeq"/>
        </authorList>
    </citation>
    <scope>IDENTIFICATION</scope>
    <source>
        <tissue evidence="3">Leaf</tissue>
    </source>
</reference>
<reference evidence="2" key="1">
    <citation type="journal article" date="2013" name="Genome Biol.">
        <title>Reference genomes and transcriptomes of Nicotiana sylvestris and Nicotiana tomentosiformis.</title>
        <authorList>
            <person name="Sierro N."/>
            <person name="Battey J.N."/>
            <person name="Ouadi S."/>
            <person name="Bovet L."/>
            <person name="Goepfert S."/>
            <person name="Bakaher N."/>
            <person name="Peitsch M.C."/>
            <person name="Ivanov N.V."/>
        </authorList>
    </citation>
    <scope>NUCLEOTIDE SEQUENCE [LARGE SCALE GENOMIC DNA]</scope>
</reference>
<proteinExistence type="predicted"/>
<dbReference type="RefSeq" id="XP_009783188.1">
    <property type="nucleotide sequence ID" value="XM_009784886.1"/>
</dbReference>
<dbReference type="Proteomes" id="UP000189701">
    <property type="component" value="Unplaced"/>
</dbReference>
<keyword evidence="2" id="KW-1185">Reference proteome</keyword>
<feature type="region of interest" description="Disordered" evidence="1">
    <location>
        <begin position="120"/>
        <end position="149"/>
    </location>
</feature>
<dbReference type="PANTHER" id="PTHR32108:SF9">
    <property type="entry name" value="REVERSE TRANSCRIPTASE RNASE H-LIKE DOMAIN-CONTAINING PROTEIN"/>
    <property type="match status" value="1"/>
</dbReference>
<dbReference type="PANTHER" id="PTHR32108">
    <property type="entry name" value="DNA-DIRECTED RNA POLYMERASE SUBUNIT ALPHA"/>
    <property type="match status" value="1"/>
</dbReference>
<evidence type="ECO:0000313" key="2">
    <source>
        <dbReference type="Proteomes" id="UP000189701"/>
    </source>
</evidence>
<accession>A0A1U7WX57</accession>
<dbReference type="AlphaFoldDB" id="A0A1U7WX57"/>
<organism evidence="2 3">
    <name type="scientific">Nicotiana sylvestris</name>
    <name type="common">Wood tobacco</name>
    <name type="synonym">South American tobacco</name>
    <dbReference type="NCBI Taxonomy" id="4096"/>
    <lineage>
        <taxon>Eukaryota</taxon>
        <taxon>Viridiplantae</taxon>
        <taxon>Streptophyta</taxon>
        <taxon>Embryophyta</taxon>
        <taxon>Tracheophyta</taxon>
        <taxon>Spermatophyta</taxon>
        <taxon>Magnoliopsida</taxon>
        <taxon>eudicotyledons</taxon>
        <taxon>Gunneridae</taxon>
        <taxon>Pentapetalae</taxon>
        <taxon>asterids</taxon>
        <taxon>lamiids</taxon>
        <taxon>Solanales</taxon>
        <taxon>Solanaceae</taxon>
        <taxon>Nicotianoideae</taxon>
        <taxon>Nicotianeae</taxon>
        <taxon>Nicotiana</taxon>
    </lineage>
</organism>
<gene>
    <name evidence="3" type="primary">LOC104231827</name>
</gene>
<feature type="compositionally biased region" description="Basic and acidic residues" evidence="1">
    <location>
        <begin position="133"/>
        <end position="143"/>
    </location>
</feature>
<evidence type="ECO:0000313" key="3">
    <source>
        <dbReference type="RefSeq" id="XP_009783188.1"/>
    </source>
</evidence>
<protein>
    <submittedName>
        <fullName evidence="3">Uncharacterized protein LOC104231827</fullName>
    </submittedName>
</protein>
<name>A0A1U7WX57_NICSY</name>
<evidence type="ECO:0000256" key="1">
    <source>
        <dbReference type="SAM" id="MobiDB-lite"/>
    </source>
</evidence>